<evidence type="ECO:0000313" key="2">
    <source>
        <dbReference type="Proteomes" id="UP000553209"/>
    </source>
</evidence>
<dbReference type="EMBL" id="JAAXPG010000005">
    <property type="protein sequence ID" value="NKY97349.1"/>
    <property type="molecule type" value="Genomic_DNA"/>
</dbReference>
<gene>
    <name evidence="1" type="ORF">HGB44_06640</name>
</gene>
<organism evidence="1 2">
    <name type="scientific">Nocardiopsis alborubida</name>
    <dbReference type="NCBI Taxonomy" id="146802"/>
    <lineage>
        <taxon>Bacteria</taxon>
        <taxon>Bacillati</taxon>
        <taxon>Actinomycetota</taxon>
        <taxon>Actinomycetes</taxon>
        <taxon>Streptosporangiales</taxon>
        <taxon>Nocardiopsidaceae</taxon>
        <taxon>Nocardiopsis</taxon>
    </lineage>
</organism>
<name>A0A7X6MAD3_9ACTN</name>
<proteinExistence type="predicted"/>
<comment type="caution">
    <text evidence="1">The sequence shown here is derived from an EMBL/GenBank/DDBJ whole genome shotgun (WGS) entry which is preliminary data.</text>
</comment>
<reference evidence="1 2" key="1">
    <citation type="submission" date="2020-04" db="EMBL/GenBank/DDBJ databases">
        <title>MicrobeNet Type strains.</title>
        <authorList>
            <person name="Nicholson A.C."/>
        </authorList>
    </citation>
    <scope>NUCLEOTIDE SEQUENCE [LARGE SCALE GENOMIC DNA]</scope>
    <source>
        <strain evidence="1 2">ATCC 23612</strain>
    </source>
</reference>
<dbReference type="AlphaFoldDB" id="A0A7X6MAD3"/>
<protein>
    <submittedName>
        <fullName evidence="1">Uncharacterized protein</fullName>
    </submittedName>
</protein>
<accession>A0A7X6MAD3</accession>
<evidence type="ECO:0000313" key="1">
    <source>
        <dbReference type="EMBL" id="NKY97349.1"/>
    </source>
</evidence>
<dbReference type="Proteomes" id="UP000553209">
    <property type="component" value="Unassembled WGS sequence"/>
</dbReference>
<keyword evidence="2" id="KW-1185">Reference proteome</keyword>
<sequence>MADPVTLAIAAAVVTGAVGKITEAATEGTVAAFKSLRKAVFARFRSDPESQQVLDDALLEPEDPEALAAVAAHLERAEGEDPAVRALMRELRREVVQEGDGAVHNSIQGDVSGKARVFQGRDFHGDIHL</sequence>
<dbReference type="RefSeq" id="WP_061082214.1">
    <property type="nucleotide sequence ID" value="NZ_JAAXPG010000005.1"/>
</dbReference>